<reference evidence="1" key="1">
    <citation type="journal article" date="2021" name="PeerJ">
        <title>Extensive microbial diversity within the chicken gut microbiome revealed by metagenomics and culture.</title>
        <authorList>
            <person name="Gilroy R."/>
            <person name="Ravi A."/>
            <person name="Getino M."/>
            <person name="Pursley I."/>
            <person name="Horton D.L."/>
            <person name="Alikhan N.F."/>
            <person name="Baker D."/>
            <person name="Gharbi K."/>
            <person name="Hall N."/>
            <person name="Watson M."/>
            <person name="Adriaenssens E.M."/>
            <person name="Foster-Nyarko E."/>
            <person name="Jarju S."/>
            <person name="Secka A."/>
            <person name="Antonio M."/>
            <person name="Oren A."/>
            <person name="Chaudhuri R.R."/>
            <person name="La Ragione R."/>
            <person name="Hildebrand F."/>
            <person name="Pallen M.J."/>
        </authorList>
    </citation>
    <scope>NUCLEOTIDE SEQUENCE</scope>
    <source>
        <strain evidence="1">ChiGjej5B5-22894</strain>
    </source>
</reference>
<name>A0A921MU65_9MICO</name>
<evidence type="ECO:0000313" key="2">
    <source>
        <dbReference type="Proteomes" id="UP000742460"/>
    </source>
</evidence>
<accession>A0A921MU65</accession>
<comment type="caution">
    <text evidence="1">The sequence shown here is derived from an EMBL/GenBank/DDBJ whole genome shotgun (WGS) entry which is preliminary data.</text>
</comment>
<organism evidence="1 2">
    <name type="scientific">Brachybacterium massiliense</name>
    <dbReference type="NCBI Taxonomy" id="1755098"/>
    <lineage>
        <taxon>Bacteria</taxon>
        <taxon>Bacillati</taxon>
        <taxon>Actinomycetota</taxon>
        <taxon>Actinomycetes</taxon>
        <taxon>Micrococcales</taxon>
        <taxon>Dermabacteraceae</taxon>
        <taxon>Brachybacterium</taxon>
    </lineage>
</organism>
<dbReference type="AlphaFoldDB" id="A0A921MU65"/>
<gene>
    <name evidence="1" type="ORF">K8V81_00890</name>
</gene>
<sequence>MYPTQLFQVGEVPLGELGGDLLSVPIRRCIDQGVGRDDGVGGERVLRDLRLDTVQLFFERGC</sequence>
<reference evidence="1" key="2">
    <citation type="submission" date="2021-09" db="EMBL/GenBank/DDBJ databases">
        <authorList>
            <person name="Gilroy R."/>
        </authorList>
    </citation>
    <scope>NUCLEOTIDE SEQUENCE</scope>
    <source>
        <strain evidence="1">ChiGjej5B5-22894</strain>
    </source>
</reference>
<dbReference type="EMBL" id="DYUE01000028">
    <property type="protein sequence ID" value="HJG90257.1"/>
    <property type="molecule type" value="Genomic_DNA"/>
</dbReference>
<protein>
    <submittedName>
        <fullName evidence="1">Uncharacterized protein</fullName>
    </submittedName>
</protein>
<evidence type="ECO:0000313" key="1">
    <source>
        <dbReference type="EMBL" id="HJG90257.1"/>
    </source>
</evidence>
<dbReference type="Proteomes" id="UP000742460">
    <property type="component" value="Unassembled WGS sequence"/>
</dbReference>
<proteinExistence type="predicted"/>